<evidence type="ECO:0000313" key="3">
    <source>
        <dbReference type="EMBL" id="ANW94969.1"/>
    </source>
</evidence>
<dbReference type="SUPFAM" id="SSF53756">
    <property type="entry name" value="UDP-Glycosyltransferase/glycogen phosphorylase"/>
    <property type="match status" value="1"/>
</dbReference>
<dbReference type="Proteomes" id="UP000092967">
    <property type="component" value="Chromosome"/>
</dbReference>
<proteinExistence type="predicted"/>
<accession>A0A1B1Y2K2</accession>
<dbReference type="Pfam" id="PF00534">
    <property type="entry name" value="Glycos_transf_1"/>
    <property type="match status" value="1"/>
</dbReference>
<dbReference type="OrthoDB" id="502646at2"/>
<organism evidence="3 4">
    <name type="scientific">Wenyingzhuangia fucanilytica</name>
    <dbReference type="NCBI Taxonomy" id="1790137"/>
    <lineage>
        <taxon>Bacteria</taxon>
        <taxon>Pseudomonadati</taxon>
        <taxon>Bacteroidota</taxon>
        <taxon>Flavobacteriia</taxon>
        <taxon>Flavobacteriales</taxon>
        <taxon>Flavobacteriaceae</taxon>
        <taxon>Wenyingzhuangia</taxon>
    </lineage>
</organism>
<keyword evidence="1" id="KW-0808">Transferase</keyword>
<dbReference type="RefSeq" id="WP_068824073.1">
    <property type="nucleotide sequence ID" value="NZ_CP014224.1"/>
</dbReference>
<dbReference type="KEGG" id="wfu:AXE80_01080"/>
<evidence type="ECO:0000256" key="1">
    <source>
        <dbReference type="ARBA" id="ARBA00022679"/>
    </source>
</evidence>
<name>A0A1B1Y2K2_9FLAO</name>
<dbReference type="Gene3D" id="3.40.50.2000">
    <property type="entry name" value="Glycogen Phosphorylase B"/>
    <property type="match status" value="2"/>
</dbReference>
<dbReference type="InterPro" id="IPR001296">
    <property type="entry name" value="Glyco_trans_1"/>
</dbReference>
<dbReference type="PANTHER" id="PTHR46401">
    <property type="entry name" value="GLYCOSYLTRANSFERASE WBBK-RELATED"/>
    <property type="match status" value="1"/>
</dbReference>
<dbReference type="EMBL" id="CP014224">
    <property type="protein sequence ID" value="ANW94969.1"/>
    <property type="molecule type" value="Genomic_DNA"/>
</dbReference>
<dbReference type="AlphaFoldDB" id="A0A1B1Y2K2"/>
<dbReference type="GO" id="GO:0009103">
    <property type="term" value="P:lipopolysaccharide biosynthetic process"/>
    <property type="evidence" value="ECO:0007669"/>
    <property type="project" value="TreeGrafter"/>
</dbReference>
<gene>
    <name evidence="3" type="ORF">AXE80_01080</name>
</gene>
<evidence type="ECO:0000259" key="2">
    <source>
        <dbReference type="Pfam" id="PF00534"/>
    </source>
</evidence>
<feature type="domain" description="Glycosyl transferase family 1" evidence="2">
    <location>
        <begin position="205"/>
        <end position="356"/>
    </location>
</feature>
<protein>
    <recommendedName>
        <fullName evidence="2">Glycosyl transferase family 1 domain-containing protein</fullName>
    </recommendedName>
</protein>
<dbReference type="GO" id="GO:0016757">
    <property type="term" value="F:glycosyltransferase activity"/>
    <property type="evidence" value="ECO:0007669"/>
    <property type="project" value="InterPro"/>
</dbReference>
<sequence>MIIIDMSAIKAGGGCQLALNYINELSTGKFIIQEKLVFLIPNIGPLSNSLDKKYSNLKFEIAHTDMFFRRFFFEKITLKRIYKKYNIDTIYTFFGAGLPHSNSIKSIVSVAYPIICYDESAFWKHIPVKLKIRQRIVNYLRIMRLKKADLIIAETDVMKKRLVKKIEFPNDNILVCPPSPSGFIKDVLSEYQIKEVPSFLILSGCSHHKNLWRLPELVEQLSKTISFKLIISVEEHDFIKLLTSVNLDCNLLAKYTEYKTFFEFKGTVMPNEIENLYSSCDFLLSLSDLESYSNNYMEAWKTGTPLIVSDYDFSREICRESAIYIDPHDVINTSKIIYKSIKEKELINKMILKGKEYLNELPTREERVNQINTLIS</sequence>
<keyword evidence="4" id="KW-1185">Reference proteome</keyword>
<dbReference type="STRING" id="1790137.AXE80_01080"/>
<dbReference type="PANTHER" id="PTHR46401:SF2">
    <property type="entry name" value="GLYCOSYLTRANSFERASE WBBK-RELATED"/>
    <property type="match status" value="1"/>
</dbReference>
<evidence type="ECO:0000313" key="4">
    <source>
        <dbReference type="Proteomes" id="UP000092967"/>
    </source>
</evidence>
<reference evidence="3 4" key="1">
    <citation type="submission" date="2016-02" db="EMBL/GenBank/DDBJ databases">
        <authorList>
            <person name="Wen L."/>
            <person name="He K."/>
            <person name="Yang H."/>
        </authorList>
    </citation>
    <scope>NUCLEOTIDE SEQUENCE [LARGE SCALE GENOMIC DNA]</scope>
    <source>
        <strain evidence="3 4">CZ1127</strain>
    </source>
</reference>